<evidence type="ECO:0000313" key="7">
    <source>
        <dbReference type="EMBL" id="APC49325.1"/>
    </source>
</evidence>
<keyword evidence="4 5" id="KW-1133">Transmembrane helix</keyword>
<keyword evidence="5" id="KW-0472">Membrane</keyword>
<keyword evidence="2 5" id="KW-0812">Transmembrane</keyword>
<dbReference type="AlphaFoldDB" id="A0AAC9J400"/>
<dbReference type="EMBL" id="CP017962">
    <property type="protein sequence ID" value="APC49325.1"/>
    <property type="molecule type" value="Genomic_DNA"/>
</dbReference>
<dbReference type="Pfam" id="PF03816">
    <property type="entry name" value="LytR_cpsA_psr"/>
    <property type="match status" value="1"/>
</dbReference>
<comment type="similarity">
    <text evidence="1">Belongs to the LytR/CpsA/Psr (LCP) family.</text>
</comment>
<dbReference type="GO" id="GO:0071555">
    <property type="term" value="P:cell wall organization"/>
    <property type="evidence" value="ECO:0007669"/>
    <property type="project" value="UniProtKB-KW"/>
</dbReference>
<dbReference type="Proteomes" id="UP000182945">
    <property type="component" value="Chromosome"/>
</dbReference>
<keyword evidence="3" id="KW-0735">Signal-anchor</keyword>
<evidence type="ECO:0000256" key="2">
    <source>
        <dbReference type="ARBA" id="ARBA00022692"/>
    </source>
</evidence>
<dbReference type="NCBIfam" id="TIGR00350">
    <property type="entry name" value="lytR_cpsA_psr"/>
    <property type="match status" value="1"/>
</dbReference>
<dbReference type="Gene3D" id="3.40.630.190">
    <property type="entry name" value="LCP protein"/>
    <property type="match status" value="1"/>
</dbReference>
<evidence type="ECO:0000256" key="4">
    <source>
        <dbReference type="ARBA" id="ARBA00022989"/>
    </source>
</evidence>
<accession>A0AAC9J400</accession>
<evidence type="ECO:0000313" key="8">
    <source>
        <dbReference type="Proteomes" id="UP000182945"/>
    </source>
</evidence>
<dbReference type="KEGG" id="vhl:BME96_14495"/>
<reference evidence="7 8" key="1">
    <citation type="submission" date="2016-11" db="EMBL/GenBank/DDBJ databases">
        <title>Complete genome sequencing of Virgibacillus halodenitrificans PDB-F2.</title>
        <authorList>
            <person name="Sun Z."/>
            <person name="Zhou Y."/>
            <person name="Li H."/>
        </authorList>
    </citation>
    <scope>NUCLEOTIDE SEQUENCE [LARGE SCALE GENOMIC DNA]</scope>
    <source>
        <strain evidence="7 8">PDB-F2</strain>
    </source>
</reference>
<dbReference type="InterPro" id="IPR050922">
    <property type="entry name" value="LytR/CpsA/Psr_CW_biosynth"/>
</dbReference>
<dbReference type="InterPro" id="IPR004474">
    <property type="entry name" value="LytR_CpsA_psr"/>
</dbReference>
<evidence type="ECO:0000259" key="6">
    <source>
        <dbReference type="Pfam" id="PF03816"/>
    </source>
</evidence>
<dbReference type="PANTHER" id="PTHR33392:SF6">
    <property type="entry name" value="POLYISOPRENYL-TEICHOIC ACID--PEPTIDOGLYCAN TEICHOIC ACID TRANSFERASE TAGU"/>
    <property type="match status" value="1"/>
</dbReference>
<feature type="transmembrane region" description="Helical" evidence="5">
    <location>
        <begin position="15"/>
        <end position="36"/>
    </location>
</feature>
<evidence type="ECO:0000256" key="5">
    <source>
        <dbReference type="SAM" id="Phobius"/>
    </source>
</evidence>
<dbReference type="GeneID" id="71515619"/>
<dbReference type="RefSeq" id="WP_071649406.1">
    <property type="nucleotide sequence ID" value="NZ_CP017962.1"/>
</dbReference>
<dbReference type="PANTHER" id="PTHR33392">
    <property type="entry name" value="POLYISOPRENYL-TEICHOIC ACID--PEPTIDOGLYCAN TEICHOIC ACID TRANSFERASE TAGU"/>
    <property type="match status" value="1"/>
</dbReference>
<evidence type="ECO:0000256" key="3">
    <source>
        <dbReference type="ARBA" id="ARBA00022968"/>
    </source>
</evidence>
<sequence length="312" mass="35114">MDQKRTSKKTKKKSLWLKVSIAVILILVLSVGGYAYSIYHNAKTTLNDKMHEPVKAIDTKKTKVKIKDAEVLNVLLLGVDERENDKGRSDAMMVLTLDPKNDKMQLVSIPRDTRTEIVGKGFEDKINHAYAFGGSDMAVATVENFLNIDLDYYVRMNMEGLEEVVNQLGSITVYNDIAWDDGKYEFGFGPTDMDGDKTMHFVRMRKQDPDGDFGRTKRQRQVIQGIVNKGASVSSVTKINGMIDVLGNNMATNMDFSDMKNMLSQYKNTRKNFTDYQMKGTGTKLDGIYYLIVADEEVEKVHGMITGVETGI</sequence>
<feature type="domain" description="Cell envelope-related transcriptional attenuator" evidence="6">
    <location>
        <begin position="88"/>
        <end position="230"/>
    </location>
</feature>
<gene>
    <name evidence="7" type="ORF">BME96_14495</name>
</gene>
<evidence type="ECO:0000256" key="1">
    <source>
        <dbReference type="ARBA" id="ARBA00006068"/>
    </source>
</evidence>
<organism evidence="7 8">
    <name type="scientific">Virgibacillus halodenitrificans</name>
    <name type="common">Bacillus halodenitrificans</name>
    <dbReference type="NCBI Taxonomy" id="1482"/>
    <lineage>
        <taxon>Bacteria</taxon>
        <taxon>Bacillati</taxon>
        <taxon>Bacillota</taxon>
        <taxon>Bacilli</taxon>
        <taxon>Bacillales</taxon>
        <taxon>Bacillaceae</taxon>
        <taxon>Virgibacillus</taxon>
    </lineage>
</organism>
<name>A0AAC9J400_VIRHA</name>
<proteinExistence type="inferred from homology"/>
<protein>
    <submittedName>
        <fullName evidence="7">Transcriptional regulator LytR</fullName>
    </submittedName>
</protein>